<comment type="caution">
    <text evidence="2">The sequence shown here is derived from an EMBL/GenBank/DDBJ whole genome shotgun (WGS) entry which is preliminary data.</text>
</comment>
<dbReference type="EMBL" id="CAMAPF010001044">
    <property type="protein sequence ID" value="CAH9142703.1"/>
    <property type="molecule type" value="Genomic_DNA"/>
</dbReference>
<name>A0AAV0G442_9ASTE</name>
<gene>
    <name evidence="2" type="ORF">CEPIT_LOCUS40106</name>
</gene>
<sequence>MVISCRNVGGSNNNIVVMMTVMVLVSMVYNCESRECVKAAYCHCMEECYAENIKNGKYGNLDDPIELEGHCEPVCDAKLHASCSDDPQIYCVIDKAAAAASLPPN</sequence>
<evidence type="ECO:0000313" key="2">
    <source>
        <dbReference type="EMBL" id="CAH9142703.1"/>
    </source>
</evidence>
<dbReference type="AlphaFoldDB" id="A0AAV0G442"/>
<evidence type="ECO:0000313" key="3">
    <source>
        <dbReference type="Proteomes" id="UP001152523"/>
    </source>
</evidence>
<evidence type="ECO:0000256" key="1">
    <source>
        <dbReference type="SAM" id="Phobius"/>
    </source>
</evidence>
<protein>
    <submittedName>
        <fullName evidence="2">Uncharacterized protein</fullName>
    </submittedName>
</protein>
<keyword evidence="1" id="KW-0812">Transmembrane</keyword>
<organism evidence="2 3">
    <name type="scientific">Cuscuta epithymum</name>
    <dbReference type="NCBI Taxonomy" id="186058"/>
    <lineage>
        <taxon>Eukaryota</taxon>
        <taxon>Viridiplantae</taxon>
        <taxon>Streptophyta</taxon>
        <taxon>Embryophyta</taxon>
        <taxon>Tracheophyta</taxon>
        <taxon>Spermatophyta</taxon>
        <taxon>Magnoliopsida</taxon>
        <taxon>eudicotyledons</taxon>
        <taxon>Gunneridae</taxon>
        <taxon>Pentapetalae</taxon>
        <taxon>asterids</taxon>
        <taxon>lamiids</taxon>
        <taxon>Solanales</taxon>
        <taxon>Convolvulaceae</taxon>
        <taxon>Cuscuteae</taxon>
        <taxon>Cuscuta</taxon>
        <taxon>Cuscuta subgen. Cuscuta</taxon>
    </lineage>
</organism>
<reference evidence="2" key="1">
    <citation type="submission" date="2022-07" db="EMBL/GenBank/DDBJ databases">
        <authorList>
            <person name="Macas J."/>
            <person name="Novak P."/>
            <person name="Neumann P."/>
        </authorList>
    </citation>
    <scope>NUCLEOTIDE SEQUENCE</scope>
</reference>
<keyword evidence="1" id="KW-0472">Membrane</keyword>
<dbReference type="Proteomes" id="UP001152523">
    <property type="component" value="Unassembled WGS sequence"/>
</dbReference>
<keyword evidence="3" id="KW-1185">Reference proteome</keyword>
<accession>A0AAV0G442</accession>
<keyword evidence="1" id="KW-1133">Transmembrane helix</keyword>
<proteinExistence type="predicted"/>
<feature type="transmembrane region" description="Helical" evidence="1">
    <location>
        <begin position="12"/>
        <end position="29"/>
    </location>
</feature>